<sequence length="185" mass="20846">MTEHVIHFHCQIDQGTSERFRDCCLDAIDEGASSLLLNLSTTGGSTNFGFTLYTFLKALPVPLCAINAGNIESMGIIMFLAANRRITTPHSRFLIHPMNWYFSQSSVDHQRLREYLSSLDNDLARYVKIYELETTQADTQLDIFKCLSAEEKVIAAHESLAYGIAHEVKQVVFSEDIKHWKVSGG</sequence>
<dbReference type="KEGG" id="panr:A7J50_2337"/>
<reference evidence="1 2" key="1">
    <citation type="submission" date="2016-05" db="EMBL/GenBank/DDBJ databases">
        <title>Complete genome sequence of Pseudomonas antarctica PAMC 27494.</title>
        <authorList>
            <person name="Lee J."/>
        </authorList>
    </citation>
    <scope>NUCLEOTIDE SEQUENCE [LARGE SCALE GENOMIC DNA]</scope>
    <source>
        <strain evidence="1 2">PAMC 27494</strain>
    </source>
</reference>
<evidence type="ECO:0000313" key="2">
    <source>
        <dbReference type="Proteomes" id="UP000077829"/>
    </source>
</evidence>
<dbReference type="AlphaFoldDB" id="A0A172Z008"/>
<organism evidence="1 2">
    <name type="scientific">Pseudomonas antarctica</name>
    <dbReference type="NCBI Taxonomy" id="219572"/>
    <lineage>
        <taxon>Bacteria</taxon>
        <taxon>Pseudomonadati</taxon>
        <taxon>Pseudomonadota</taxon>
        <taxon>Gammaproteobacteria</taxon>
        <taxon>Pseudomonadales</taxon>
        <taxon>Pseudomonadaceae</taxon>
        <taxon>Pseudomonas</taxon>
    </lineage>
</organism>
<dbReference type="InterPro" id="IPR029045">
    <property type="entry name" value="ClpP/crotonase-like_dom_sf"/>
</dbReference>
<dbReference type="Pfam" id="PF00574">
    <property type="entry name" value="CLP_protease"/>
    <property type="match status" value="1"/>
</dbReference>
<proteinExistence type="predicted"/>
<gene>
    <name evidence="1" type="ORF">A7J50_2337</name>
</gene>
<dbReference type="EMBL" id="CP015600">
    <property type="protein sequence ID" value="ANF85744.1"/>
    <property type="molecule type" value="Genomic_DNA"/>
</dbReference>
<keyword evidence="1" id="KW-0378">Hydrolase</keyword>
<dbReference type="STRING" id="219572.A7J50_2337"/>
<dbReference type="Proteomes" id="UP000077829">
    <property type="component" value="Chromosome"/>
</dbReference>
<dbReference type="PATRIC" id="fig|219572.3.peg.2402"/>
<keyword evidence="1" id="KW-0645">Protease</keyword>
<name>A0A172Z008_9PSED</name>
<protein>
    <submittedName>
        <fullName evidence="1">Clp protease</fullName>
    </submittedName>
</protein>
<dbReference type="InterPro" id="IPR023562">
    <property type="entry name" value="ClpP/TepA"/>
</dbReference>
<dbReference type="SUPFAM" id="SSF52096">
    <property type="entry name" value="ClpP/crotonase"/>
    <property type="match status" value="1"/>
</dbReference>
<dbReference type="RefSeq" id="WP_064451927.1">
    <property type="nucleotide sequence ID" value="NZ_CP015600.1"/>
</dbReference>
<accession>A0A172Z008</accession>
<evidence type="ECO:0000313" key="1">
    <source>
        <dbReference type="EMBL" id="ANF85744.1"/>
    </source>
</evidence>
<dbReference type="GO" id="GO:0006508">
    <property type="term" value="P:proteolysis"/>
    <property type="evidence" value="ECO:0007669"/>
    <property type="project" value="UniProtKB-KW"/>
</dbReference>
<dbReference type="GO" id="GO:0008233">
    <property type="term" value="F:peptidase activity"/>
    <property type="evidence" value="ECO:0007669"/>
    <property type="project" value="UniProtKB-KW"/>
</dbReference>
<dbReference type="Gene3D" id="3.90.226.10">
    <property type="entry name" value="2-enoyl-CoA Hydratase, Chain A, domain 1"/>
    <property type="match status" value="1"/>
</dbReference>